<dbReference type="SUPFAM" id="SSF53098">
    <property type="entry name" value="Ribonuclease H-like"/>
    <property type="match status" value="1"/>
</dbReference>
<protein>
    <submittedName>
        <fullName evidence="3">Putative transposase</fullName>
    </submittedName>
</protein>
<dbReference type="InterPro" id="IPR025948">
    <property type="entry name" value="HTH-like_dom"/>
</dbReference>
<dbReference type="GO" id="GO:0015074">
    <property type="term" value="P:DNA integration"/>
    <property type="evidence" value="ECO:0007669"/>
    <property type="project" value="InterPro"/>
</dbReference>
<dbReference type="InterPro" id="IPR050900">
    <property type="entry name" value="Transposase_IS3/IS150/IS904"/>
</dbReference>
<dbReference type="InterPro" id="IPR048020">
    <property type="entry name" value="Transpos_IS3"/>
</dbReference>
<dbReference type="InterPro" id="IPR001584">
    <property type="entry name" value="Integrase_cat-core"/>
</dbReference>
<evidence type="ECO:0000259" key="2">
    <source>
        <dbReference type="PROSITE" id="PS50994"/>
    </source>
</evidence>
<dbReference type="PANTHER" id="PTHR46889:SF4">
    <property type="entry name" value="TRANSPOSASE INSO FOR INSERTION SEQUENCE ELEMENT IS911B-RELATED"/>
    <property type="match status" value="1"/>
</dbReference>
<dbReference type="InterPro" id="IPR012337">
    <property type="entry name" value="RNaseH-like_sf"/>
</dbReference>
<name>A0A286GQ97_9PROT</name>
<dbReference type="Pfam" id="PF13276">
    <property type="entry name" value="HTH_21"/>
    <property type="match status" value="1"/>
</dbReference>
<dbReference type="PROSITE" id="PS50994">
    <property type="entry name" value="INTEGRASE"/>
    <property type="match status" value="1"/>
</dbReference>
<dbReference type="Gene3D" id="3.30.420.10">
    <property type="entry name" value="Ribonuclease H-like superfamily/Ribonuclease H"/>
    <property type="match status" value="1"/>
</dbReference>
<evidence type="ECO:0000313" key="3">
    <source>
        <dbReference type="EMBL" id="SOD97259.1"/>
    </source>
</evidence>
<dbReference type="OrthoDB" id="7362268at2"/>
<evidence type="ECO:0000313" key="4">
    <source>
        <dbReference type="Proteomes" id="UP000219621"/>
    </source>
</evidence>
<proteinExistence type="predicted"/>
<keyword evidence="4" id="KW-1185">Reference proteome</keyword>
<sequence>MITPHHPDLSLTRQCALLGISRSSLYYRPANDNSADLALMAEIDRQFTETPFYGSRKMTAHLRRTGFVVNRKRVRRLMRVMGLQVVSRRPNTSQPNPEHRVWPYLLRGITIDRPNQVWCADITYIPMPKGFLYLVAIMDWASRKVLSWRLSNTLHADFCVEALEAAMACHGRPEIFNTDSQCAEVSRPRRPEPCPDEPATVADPAGHLDAA</sequence>
<accession>A0A286GQ97</accession>
<dbReference type="NCBIfam" id="NF033516">
    <property type="entry name" value="transpos_IS3"/>
    <property type="match status" value="1"/>
</dbReference>
<dbReference type="AlphaFoldDB" id="A0A286GQ97"/>
<dbReference type="InterPro" id="IPR036397">
    <property type="entry name" value="RNaseH_sf"/>
</dbReference>
<feature type="domain" description="Integrase catalytic" evidence="2">
    <location>
        <begin position="110"/>
        <end position="179"/>
    </location>
</feature>
<dbReference type="PANTHER" id="PTHR46889">
    <property type="entry name" value="TRANSPOSASE INSF FOR INSERTION SEQUENCE IS3B-RELATED"/>
    <property type="match status" value="1"/>
</dbReference>
<reference evidence="3 4" key="1">
    <citation type="submission" date="2017-09" db="EMBL/GenBank/DDBJ databases">
        <authorList>
            <person name="Ehlers B."/>
            <person name="Leendertz F.H."/>
        </authorList>
    </citation>
    <scope>NUCLEOTIDE SEQUENCE [LARGE SCALE GENOMIC DNA]</scope>
    <source>
        <strain evidence="3 4">USBA 140</strain>
    </source>
</reference>
<feature type="region of interest" description="Disordered" evidence="1">
    <location>
        <begin position="186"/>
        <end position="211"/>
    </location>
</feature>
<dbReference type="EMBL" id="OCNJ01000006">
    <property type="protein sequence ID" value="SOD97259.1"/>
    <property type="molecule type" value="Genomic_DNA"/>
</dbReference>
<dbReference type="Pfam" id="PF00665">
    <property type="entry name" value="rve"/>
    <property type="match status" value="1"/>
</dbReference>
<gene>
    <name evidence="3" type="ORF">SAMN05421508_106355</name>
</gene>
<evidence type="ECO:0000256" key="1">
    <source>
        <dbReference type="SAM" id="MobiDB-lite"/>
    </source>
</evidence>
<organism evidence="3 4">
    <name type="scientific">Caenispirillum bisanense</name>
    <dbReference type="NCBI Taxonomy" id="414052"/>
    <lineage>
        <taxon>Bacteria</taxon>
        <taxon>Pseudomonadati</taxon>
        <taxon>Pseudomonadota</taxon>
        <taxon>Alphaproteobacteria</taxon>
        <taxon>Rhodospirillales</taxon>
        <taxon>Novispirillaceae</taxon>
        <taxon>Caenispirillum</taxon>
    </lineage>
</organism>
<dbReference type="Proteomes" id="UP000219621">
    <property type="component" value="Unassembled WGS sequence"/>
</dbReference>
<dbReference type="GO" id="GO:0003676">
    <property type="term" value="F:nucleic acid binding"/>
    <property type="evidence" value="ECO:0007669"/>
    <property type="project" value="InterPro"/>
</dbReference>